<feature type="region of interest" description="Disordered" evidence="3">
    <location>
        <begin position="4276"/>
        <end position="4319"/>
    </location>
</feature>
<feature type="region of interest" description="Disordered" evidence="3">
    <location>
        <begin position="4203"/>
        <end position="4262"/>
    </location>
</feature>
<dbReference type="GO" id="GO:0005634">
    <property type="term" value="C:nucleus"/>
    <property type="evidence" value="ECO:0007669"/>
    <property type="project" value="UniProtKB-SubCell"/>
</dbReference>
<evidence type="ECO:0000256" key="3">
    <source>
        <dbReference type="SAM" id="MobiDB-lite"/>
    </source>
</evidence>
<comment type="subcellular location">
    <subcellularLocation>
        <location evidence="1">Nucleus</location>
    </subcellularLocation>
</comment>
<keyword evidence="5" id="KW-1185">Reference proteome</keyword>
<feature type="region of interest" description="Disordered" evidence="3">
    <location>
        <begin position="4098"/>
        <end position="4169"/>
    </location>
</feature>
<feature type="compositionally biased region" description="Basic and acidic residues" evidence="3">
    <location>
        <begin position="4305"/>
        <end position="4319"/>
    </location>
</feature>
<accession>A0AA47MFR5</accession>
<dbReference type="InterPro" id="IPR052082">
    <property type="entry name" value="Myelin_sheath_structural"/>
</dbReference>
<comment type="caution">
    <text evidence="4">The sequence shown here is derived from an EMBL/GenBank/DDBJ whole genome shotgun (WGS) entry which is preliminary data.</text>
</comment>
<evidence type="ECO:0000256" key="1">
    <source>
        <dbReference type="ARBA" id="ARBA00004123"/>
    </source>
</evidence>
<dbReference type="Proteomes" id="UP001174136">
    <property type="component" value="Unassembled WGS sequence"/>
</dbReference>
<dbReference type="GO" id="GO:0043034">
    <property type="term" value="C:costamere"/>
    <property type="evidence" value="ECO:0007669"/>
    <property type="project" value="TreeGrafter"/>
</dbReference>
<proteinExistence type="predicted"/>
<gene>
    <name evidence="4" type="primary">AHNAK_2</name>
    <name evidence="4" type="ORF">N1851_023829</name>
</gene>
<sequence length="4565" mass="488587">MEITLPEAKGEVTLPDVELHSAKVEVKGPEIETEDMDGSSKFKMPKFNLPKFGTGSSNVTAEIPKVQKDIQFDAKLNIPKATVDITAPEVEGQLIDLKITGPDGSVKGSKISVPSLGLSMPKVKGPDFAFSLSKPDMDITLPGAKAEITVPDVELPSAKVEVKGPEIETEGFDGSSKFKMPKFKLPSIQTGSSNITAEIPKSDKEMTFEAELNIPKATVEMTAPTIEVEGPSIDLKTTGIKGTGKGSKFEMPNMGIAMPKVKASGFDLSVSKPDVDITIPEAKAEVTLPDVELPSSKSKVKGPEIDLKVKDVKGSTSKFKMPTFKFPKFGTASPNISVEIPEVEKEIKLDGELTIPKATVDIRAPTVEIEGPSIDLKSTGLEGTGKGSKFKMPNLGISMPKVKGPDVDFSLSKPDVDITLPEAKTEVTVPDVELPSAKVKVKGPEIETEDFDGSSKFKMPKFKLPTFGTGSSNITAEIPEVDKEMTFDAELNIPKATVDITAPEFDVEGPSIDVKTTGIKGTGKGSKFEMPNLGISMPKIKGPDFDSSVSKPDVDITLPEAKAKVTLPDVEIPSAKAEVKGPEIDLKVKDVKGSPSKFKMPTIKFPKFGVALPKISVDIPEVEKEIQLDGELTIPKATVDITAPTVEIEGPSISLQSTELEGTGKGSKFKMPNLGISMPKVKGPDVDFSLSKPDVDITLPEAKTEVTVPDVELPSAKVEVKGPEIETEDFDSSSKFKMPKFKLPTFGTSSSNITAEIPNVDKEITFDAELNIPKATVDITAPEIEVEGTSIDVKTTGIKGTGKGIKFEMPNLGISMPKMKGPDFDLSVSKPDVDITLPAAKAKVTLPDVEIPSAKAEVKGPEIDLKVKDVKGSPSKFKMPTIKFPKFGVASPKISVDIPEVEKEIQLDGELTIPKTTVDITAPTVEIEGPSISLQSTELEGTGKGSKFKMPNLGISMPKVKGPDVDFSLSKPDVDITLPEAKTEVTVPDVELPSAKVEVKGPEIETEDFDSSSKFKMPKFKLPTFGTGSSNITAEIPNVDKEITFDAELNIPKATVDITAPEIEVEGTSIDVKTTGMKGTGKGSMFEMPNLGISMPKMKGPDFDLSVSKPDVDITLPEAKAKVTLPDVEIPSAKAEVKGPEIDLKVKDVKGCPSKFKMPTIKFPKFGVASPKISGDLPEVEKEIQLDGELTIPKATVDITAPTVEIEGPSISIKSTELEGTGKGSKFKMPNLGISMPKVKGPDVDFSLSKPDVDITLPTEVTVPDVELPSAKVEVKGPEIETEDFDSSSKFKMPKFKLPTFGTGSSNITAEIPTVDKEITFDAELNIPKATVDITAPEIEVEGTSIDVKTTGMKGAGKGSKFEMPNLGISMPKMKGPDFDLSVSKPDVDITLPEAKAKVTLPDVEIPSAKAEVKGPEIDLKVKDVKGSPSKFKMPTIKFPKFGVASPKISGDLPEVEKEIQLDGELTIPKATVDITAPTVEIEGPSISIKSTELEGTGKGSKFKMPNLGISMPKVKGPDVDFSLSKPDVDITLPEAKTEVTVPDVELPSAKVEVKGPEIETEDFDSSSKFKMPKFKLPTFGTGSSNITAEIPTVDKEITFDAELNIPKATVDITAPEIEVEGTSIDVKTTGMKGAGKGSKFEMPNLGISMPKMKGPDFDLSVSKPDVDITLPEAKAKVTLPDVEIPSAKAEVKGPEIDLKVKDVKGSPSKFKMPTIKFPKFGVASPKISGDLPEVEKEIQLDGELTIPKATVDITAPTVEIDGPSISIKSTELEGTGKGSKFKMPNLGISMPKVKGPDVDFSLSKPDVDITLPEAKTEVTVPDVEVPSAKVEVKGPEIGTEDFDSSSKFKMPKFKLPTFGTGSSNITAEIPNVDKEMTFDAELNIPKATVDITAPEIEVEGPSIDVKTTGIKGTGKGSKFEMPNLGISMPKMKGPDFDLSVSKPDVDITLPEAKAKVTLPDVEIPSAKAEVKGPEIDLKVKDVKGSSSKFKMPTFKFPKFGAASPNVTVEIADIDKEIEFDGEMAIPKATVDITTPNVEIEGPSIDPKCTGLEGTGKGSKFKMPNLGISMPKVKGPDVDFSLSKPDVDITLPEAKAEMTLPDVELPSAKVEVKGPEIETEDFDGSSKFKMPKFKLPTFGTGSSNITAEIPEVDKEMTFDAELNIPKATVDITAPEIDVEGPSIDVKTTGIKGTGKGSKFEMPNLGISMPKIKGPDFDFSVSKPDVDITLPEAKAKVSPPDVELPSAKAEVKGPEIDLKVKDVKGSSSKFKMPTFKFPKFGAASPNVTVEIADIDKEIEFDGEMAIPKATVDITTPNVEIEGPSIDLKSTGLEGTGKGSKFKMPNLGISIPKVKGPDVDVSLSKPDVDITLPEAKAKVTLPDVEIPSAKAEVKVPEIDVKVKDVKGSPSKFKMPTIKFPKFGAASPNISVDIPEVEKEIQLDGELTIPKATLDITVPTVEIEGPSVTLKSTGLEGTGKGSKFKMPNLGISMPKVKGPDVDVSLSKPDVDITLPEAKVEVTVPDVELPSAKVEVKGPEIETEDFEVSSKFKMPKFKLPTFGTGSSNITAAIPEVDKEMTFDAELNIPKATVDITAPEIDVEGPSIDVKTTGIKGTGKGSKFEMPNLGISMPKMKGPEFDLRVSKPDVDITLPEAKAKVTLPDVEIPSAKAEVKGPEIDLKVKDVKGSSSKFKMPTFKFPKFGAGSPNVTVEIADVDKEIEFNGEMAIPKATVDITTPNVEIEGPSIDLKSTGVEGTGKGSKFKMPNLGISMPKVKGPDVDVSLSKPDVDITLPEAKVEVTVPDVELPSAKVEVKGPEIETEDFEVSSKFKMTKFKLPTFGTGSSNITAAIPEVDKEMTFDAELNIPKATVEMTAPKIEVEGPSIDVKTKGFKGTGKGSKFEMPNLGISMPKVKGPDFDFSVSKPDVDITLPEAKAKVTLPDVEIPSAKAEVKVPEIDVKVKDVKGSPSKFKMPTITFPKFGAASPNISVDIPEVEKEIQLDGELTIPKATLEITAPTVEIEGPSLTKSTGLEGTGKGSKFKMPNLGISMPKVKGPDVDVSLSKPDVDITLPEAKVEVTVPDVELPSAKVEIKGPEIDLKVKDVKGSSSKFKMPTFKFPKFGAASPNVTVEIADVDKDIEFDGEMAIPKATLDITTPNVEIEGPSIDLKSAGLEGTGKGSKFKMPNLGISMPKVKGPDVDFSLPKPDVDITLPEAKAEITLPDVELPSAKVEVKGPEIETEDSDGSAKFTMPKFKLPTFGTGSSNITAEIPEVDKEMTFDAELNIPKATVEITAPKIEVEGPSIDVKTKGIKGTGKGSKFEMPNLGISMPKVKGPDFDFSVSKPDVDIPLPEAKAKVTLPDVEIPSAKAEVKVPEIDVKVKDVKGSPSKFKMPTIKFPKFGVASPNISVDIPEVEKEIQLDGELTIPKATLDITSPTVEIEGPSVTLKSTGLEGTGKGSKFKMPNLGISMPKVKGPDVDVSLSKPDGDITLPEAEVEVTVPDVELPSSKVDVKGPEIDLKVKDGKGSPSKFKMPTFKFPKFGAASPNISVEIPNVEKEIQLDGELIIPKAAVDITAPNVEIEGPSIDLKSTGLEGTGKGSKFKMPNLGISMPKVKGPDVDFSLSKPDVDITLPEAKTEVTVPDVELPSAKVEVKGPEIETEDFDGSSKFKMPKFKLPKFGTGSTNITAEIPEVDKEITFDAELNITKAMVNITAPKVEVEGPSIDLKTTGIEGTAKGSKFGPDVDLSVSKLDVDITLPEAKADVTQPYVELPSGPETGMKVMDAEVLSSTFKMPSHGIFIPKVKESEIDVNVSKNIVDATLPEASARLKCADAEVKALAEIANPEACAIEDHVTVKQSGWSFPSFSFSKTQVKGQDINASIASPQIDVRLTDTKAEIHPSHVEIKGPTNEILTEELPSVEPESNLKKTKFSLPRFSFSKASIKDHETDANPKELDSLPRGKMEQIEVSEVEREGPEIEGHLEVTTPSFTVEAPSVITTKTTGTYLGRKDIKFKKPETVTLPELDLNMSKTDTFEGKEATVDVEVRKASATLTALEDCTPEEDIKVKKPWFSLPRFSFSKQGVKETDIQSAEMETELNAEGSGIATDHLASPNVTAEVVKQDKETKTSEQNRPVDIKVPSHDIKTAAPNTDSQHSQSASPDNGSPSKFKLPSFKMPRLSFSKAKPENEYLPVDTECEDDQLEIKIEPQVPDKSLKTSFGPMLKPIDDESNVSTPEGVDGKPAPSNDEMAVPNKHIIKSQPQNQDDTLEMKGKLTFKLPAFGLSPSSEGTKTVADSDVAESSGTRQQSEAVEKEPEVRAESVRSPERVGWFKFPRFGLSSPEKSLESPDEDLSTACSLQSSDAFGDASSMATSEQTGVSFTSPAKVTVKYSSPDAAVELGEIHSNIITSTTRSAQISFEPNLPEKITILSAGVSSSSVDTLKLESDKIHVIRSNIQATPQVLQSTILTNFQVQSPLEIPMNPEFREAVSWSVGELQEYQGITSVERHITREISRSQETTTVSRGTVVTTQQLTRRVDQVEPISDETASSIQRLRDTVHSEKMRFFDGAQP</sequence>
<evidence type="ECO:0000256" key="2">
    <source>
        <dbReference type="ARBA" id="ARBA00023242"/>
    </source>
</evidence>
<dbReference type="EMBL" id="JAOPHQ010004375">
    <property type="protein sequence ID" value="KAK0139452.1"/>
    <property type="molecule type" value="Genomic_DNA"/>
</dbReference>
<evidence type="ECO:0000313" key="5">
    <source>
        <dbReference type="Proteomes" id="UP001174136"/>
    </source>
</evidence>
<name>A0AA47MFR5_MERPO</name>
<feature type="compositionally biased region" description="Basic and acidic residues" evidence="3">
    <location>
        <begin position="4115"/>
        <end position="4140"/>
    </location>
</feature>
<dbReference type="PANTHER" id="PTHR23348:SF41">
    <property type="entry name" value="NEUROBLAST DIFFERENTIATION-ASSOCIATED PROTEIN AHNAK"/>
    <property type="match status" value="1"/>
</dbReference>
<organism evidence="4 5">
    <name type="scientific">Merluccius polli</name>
    <name type="common">Benguela hake</name>
    <name type="synonym">Merluccius cadenati</name>
    <dbReference type="NCBI Taxonomy" id="89951"/>
    <lineage>
        <taxon>Eukaryota</taxon>
        <taxon>Metazoa</taxon>
        <taxon>Chordata</taxon>
        <taxon>Craniata</taxon>
        <taxon>Vertebrata</taxon>
        <taxon>Euteleostomi</taxon>
        <taxon>Actinopterygii</taxon>
        <taxon>Neopterygii</taxon>
        <taxon>Teleostei</taxon>
        <taxon>Neoteleostei</taxon>
        <taxon>Acanthomorphata</taxon>
        <taxon>Zeiogadaria</taxon>
        <taxon>Gadariae</taxon>
        <taxon>Gadiformes</taxon>
        <taxon>Gadoidei</taxon>
        <taxon>Merlucciidae</taxon>
        <taxon>Merluccius</taxon>
    </lineage>
</organism>
<dbReference type="GO" id="GO:0043484">
    <property type="term" value="P:regulation of RNA splicing"/>
    <property type="evidence" value="ECO:0007669"/>
    <property type="project" value="TreeGrafter"/>
</dbReference>
<feature type="compositionally biased region" description="Polar residues" evidence="3">
    <location>
        <begin position="4294"/>
        <end position="4304"/>
    </location>
</feature>
<evidence type="ECO:0000313" key="4">
    <source>
        <dbReference type="EMBL" id="KAK0139452.1"/>
    </source>
</evidence>
<keyword evidence="2" id="KW-0539">Nucleus</keyword>
<dbReference type="PANTHER" id="PTHR23348">
    <property type="entry name" value="PERIAXIN/AHNAK"/>
    <property type="match status" value="1"/>
</dbReference>
<feature type="compositionally biased region" description="Polar residues" evidence="3">
    <location>
        <begin position="4143"/>
        <end position="4161"/>
    </location>
</feature>
<protein>
    <submittedName>
        <fullName evidence="4">Neuroblast differentiation-associated protein AHNAK</fullName>
    </submittedName>
</protein>
<reference evidence="4" key="1">
    <citation type="journal article" date="2023" name="Front. Mar. Sci.">
        <title>A new Merluccius polli reference genome to investigate the effects of global change in West African waters.</title>
        <authorList>
            <person name="Mateo J.L."/>
            <person name="Blanco-Fernandez C."/>
            <person name="Garcia-Vazquez E."/>
            <person name="Machado-Schiaffino G."/>
        </authorList>
    </citation>
    <scope>NUCLEOTIDE SEQUENCE</scope>
    <source>
        <strain evidence="4">C29</strain>
        <tissue evidence="4">Fin</tissue>
    </source>
</reference>